<reference evidence="3" key="1">
    <citation type="journal article" date="2015" name="Nat. Genet.">
        <title>The genome and transcriptome of the zoonotic hookworm Ancylostoma ceylanicum identify infection-specific gene families.</title>
        <authorList>
            <person name="Schwarz E.M."/>
            <person name="Hu Y."/>
            <person name="Antoshechkin I."/>
            <person name="Miller M.M."/>
            <person name="Sternberg P.W."/>
            <person name="Aroian R.V."/>
        </authorList>
    </citation>
    <scope>NUCLEOTIDE SEQUENCE</scope>
    <source>
        <strain evidence="3">HY135</strain>
    </source>
</reference>
<gene>
    <name evidence="2" type="primary">Acey_s0399.g745</name>
    <name evidence="2" type="synonym">Acey-pqn-52</name>
    <name evidence="2" type="ORF">Y032_0399g745</name>
</gene>
<dbReference type="OrthoDB" id="5859672at2759"/>
<feature type="region of interest" description="Disordered" evidence="1">
    <location>
        <begin position="535"/>
        <end position="653"/>
    </location>
</feature>
<evidence type="ECO:0000256" key="1">
    <source>
        <dbReference type="SAM" id="MobiDB-lite"/>
    </source>
</evidence>
<dbReference type="EMBL" id="JARK01001735">
    <property type="protein sequence ID" value="EYB80822.1"/>
    <property type="molecule type" value="Genomic_DNA"/>
</dbReference>
<name>A0A016RRR5_9BILA</name>
<proteinExistence type="predicted"/>
<feature type="region of interest" description="Disordered" evidence="1">
    <location>
        <begin position="277"/>
        <end position="500"/>
    </location>
</feature>
<feature type="compositionally biased region" description="Basic and acidic residues" evidence="1">
    <location>
        <begin position="545"/>
        <end position="566"/>
    </location>
</feature>
<dbReference type="Proteomes" id="UP000024635">
    <property type="component" value="Unassembled WGS sequence"/>
</dbReference>
<accession>A0A016RRR5</accession>
<evidence type="ECO:0000313" key="3">
    <source>
        <dbReference type="Proteomes" id="UP000024635"/>
    </source>
</evidence>
<feature type="compositionally biased region" description="Low complexity" evidence="1">
    <location>
        <begin position="311"/>
        <end position="329"/>
    </location>
</feature>
<organism evidence="2 3">
    <name type="scientific">Ancylostoma ceylanicum</name>
    <dbReference type="NCBI Taxonomy" id="53326"/>
    <lineage>
        <taxon>Eukaryota</taxon>
        <taxon>Metazoa</taxon>
        <taxon>Ecdysozoa</taxon>
        <taxon>Nematoda</taxon>
        <taxon>Chromadorea</taxon>
        <taxon>Rhabditida</taxon>
        <taxon>Rhabditina</taxon>
        <taxon>Rhabditomorpha</taxon>
        <taxon>Strongyloidea</taxon>
        <taxon>Ancylostomatidae</taxon>
        <taxon>Ancylostomatinae</taxon>
        <taxon>Ancylostoma</taxon>
    </lineage>
</organism>
<protein>
    <submittedName>
        <fullName evidence="2">Uncharacterized protein</fullName>
    </submittedName>
</protein>
<feature type="compositionally biased region" description="Basic and acidic residues" evidence="1">
    <location>
        <begin position="634"/>
        <end position="653"/>
    </location>
</feature>
<sequence length="783" mass="90790">MVQFEGLLSLDYLNGLPGWYASERLTTLFARFHDYLRLPERMSLRILFLLAAIASVSYGSNRCKFRESRVNEQVIRVPRNCRGRVWLLGEEYWSSVGYDGRLRDGRTTNDFLTLPQSGEGQVRDGWVAFWITKDRYGAGVHYEVFGHAFLRNDGRICAWFAGRDRDAIELCEGFRVLSRNRNNPNEEMPFEWVLAGYARPRETIGFHHHRIAKYDYSPDEAFYGDANLRERTFRGVSPISRFYNELSTPDQFARKIWVLRRRPEVAAAIEAAESRTPYYPAGPRYEGRSYAQQHGQSFPRGDEARVRGYPADAQGAAQQQQPAVGSGAQSEWPPRHPAQGDVYDRQQQESSHTGDGARSEWSHTGRQDDSHARQQQESEGEARSDERESRPDWQQQQDDRRTDIEGGADSRSAAVGAGVRPEWPAPEARDQHHGHVPHSHNRGHHLQVPHDERAYPDSEVDPNAILPEPRHRQRRPDWSAAAEARGREDEVAAGVTPAAHSRDEVRVRYVKPPVIVTDQYGRRYLTKVENGETIYYADPHTQDTTAERSEQSAGEERQQTDTEGWRAVEILQPQKQVRHPGQPYDPRRAKVEEQRRAQLEERRRAQEEAQRRAQEEEQRRAQEEERRRALHQAQLDRSRQMEGRKSPRRLCRDYEARRRAHHEEYRRKLEQRRLEAQRRRAEEERRRAELIARQASEARRDYEAERSRDLPEMLDPEAYCVSQGADTGTVPTVYVSLHGEILEILNFLSRDSRVHRSLLLLVSSGSYPHAALHCETDVEREID</sequence>
<feature type="compositionally biased region" description="Basic residues" evidence="1">
    <location>
        <begin position="434"/>
        <end position="447"/>
    </location>
</feature>
<feature type="compositionally biased region" description="Basic and acidic residues" evidence="1">
    <location>
        <begin position="585"/>
        <end position="627"/>
    </location>
</feature>
<keyword evidence="3" id="KW-1185">Reference proteome</keyword>
<evidence type="ECO:0000313" key="2">
    <source>
        <dbReference type="EMBL" id="EYB80822.1"/>
    </source>
</evidence>
<dbReference type="STRING" id="53326.A0A016RRR5"/>
<comment type="caution">
    <text evidence="2">The sequence shown here is derived from an EMBL/GenBank/DDBJ whole genome shotgun (WGS) entry which is preliminary data.</text>
</comment>
<feature type="compositionally biased region" description="Basic and acidic residues" evidence="1">
    <location>
        <begin position="355"/>
        <end position="404"/>
    </location>
</feature>
<dbReference type="AlphaFoldDB" id="A0A016RRR5"/>